<dbReference type="Proteomes" id="UP000578819">
    <property type="component" value="Unassembled WGS sequence"/>
</dbReference>
<dbReference type="AlphaFoldDB" id="A0A7W7SQ81"/>
<sequence>MKAAFVAMSNRGAEFAEFAEFVLALTARTTYEVITVRNQVVRRFMWGRREELCKLGKLCNGWRPR</sequence>
<reference evidence="1 2" key="1">
    <citation type="submission" date="2020-08" db="EMBL/GenBank/DDBJ databases">
        <title>Sequencing the genomes of 1000 actinobacteria strains.</title>
        <authorList>
            <person name="Klenk H.-P."/>
        </authorList>
    </citation>
    <scope>NUCLEOTIDE SEQUENCE [LARGE SCALE GENOMIC DNA]</scope>
    <source>
        <strain evidence="1 2">DSM 45886</strain>
    </source>
</reference>
<organism evidence="1 2">
    <name type="scientific">Micromonospora polyrhachis</name>
    <dbReference type="NCBI Taxonomy" id="1282883"/>
    <lineage>
        <taxon>Bacteria</taxon>
        <taxon>Bacillati</taxon>
        <taxon>Actinomycetota</taxon>
        <taxon>Actinomycetes</taxon>
        <taxon>Micromonosporales</taxon>
        <taxon>Micromonosporaceae</taxon>
        <taxon>Micromonospora</taxon>
    </lineage>
</organism>
<accession>A0A7W7SQ81</accession>
<evidence type="ECO:0000313" key="2">
    <source>
        <dbReference type="Proteomes" id="UP000578819"/>
    </source>
</evidence>
<evidence type="ECO:0000313" key="1">
    <source>
        <dbReference type="EMBL" id="MBB4958928.1"/>
    </source>
</evidence>
<proteinExistence type="predicted"/>
<protein>
    <submittedName>
        <fullName evidence="1">Uncharacterized protein</fullName>
    </submittedName>
</protein>
<name>A0A7W7SQ81_9ACTN</name>
<dbReference type="EMBL" id="JACHJW010000001">
    <property type="protein sequence ID" value="MBB4958928.1"/>
    <property type="molecule type" value="Genomic_DNA"/>
</dbReference>
<keyword evidence="2" id="KW-1185">Reference proteome</keyword>
<gene>
    <name evidence="1" type="ORF">FHR38_002661</name>
</gene>
<comment type="caution">
    <text evidence="1">The sequence shown here is derived from an EMBL/GenBank/DDBJ whole genome shotgun (WGS) entry which is preliminary data.</text>
</comment>